<reference evidence="2" key="2">
    <citation type="journal article" date="2021" name="Microorganisms">
        <title>Bacterial Dimethylsulfoniopropionate Biosynthesis in the East China Sea.</title>
        <authorList>
            <person name="Liu J."/>
            <person name="Zhang Y."/>
            <person name="Liu J."/>
            <person name="Zhong H."/>
            <person name="Williams B.T."/>
            <person name="Zheng Y."/>
            <person name="Curson A.R.J."/>
            <person name="Sun C."/>
            <person name="Sun H."/>
            <person name="Song D."/>
            <person name="Wagner Mackenzie B."/>
            <person name="Bermejo Martinez A."/>
            <person name="Todd J.D."/>
            <person name="Zhang X.H."/>
        </authorList>
    </citation>
    <scope>NUCLEOTIDE SEQUENCE</scope>
    <source>
        <strain evidence="2">AESS21</strain>
    </source>
</reference>
<proteinExistence type="predicted"/>
<keyword evidence="1" id="KW-0732">Signal</keyword>
<organism evidence="2 3">
    <name type="scientific">Roseibium polysiphoniae</name>
    <dbReference type="NCBI Taxonomy" id="2571221"/>
    <lineage>
        <taxon>Bacteria</taxon>
        <taxon>Pseudomonadati</taxon>
        <taxon>Pseudomonadota</taxon>
        <taxon>Alphaproteobacteria</taxon>
        <taxon>Hyphomicrobiales</taxon>
        <taxon>Stappiaceae</taxon>
        <taxon>Roseibium</taxon>
    </lineage>
</organism>
<feature type="signal peptide" evidence="1">
    <location>
        <begin position="1"/>
        <end position="23"/>
    </location>
</feature>
<evidence type="ECO:0000313" key="3">
    <source>
        <dbReference type="Proteomes" id="UP000705379"/>
    </source>
</evidence>
<dbReference type="AlphaFoldDB" id="A0A944CBL7"/>
<sequence length="154" mass="17125">MLKQLLAVLAFFMVAQTYGTTHAIASGIPSPGDFYLIARDRVGDFAGSHKVFKRTAAGLHKVSYCKREYWVRAHTVAWTLVEVENNRAVRLEFNFGKGWRPICDHPEQQVTLSDIGLAGDPREILAKPERTSGSLSLFGAISKSLREETEAYAP</sequence>
<accession>A0A944CBL7</accession>
<reference evidence="2" key="1">
    <citation type="submission" date="2018-08" db="EMBL/GenBank/DDBJ databases">
        <authorList>
            <person name="Jin W."/>
            <person name="Wang H."/>
            <person name="Yang Y."/>
            <person name="Li M."/>
            <person name="Liu J."/>
        </authorList>
    </citation>
    <scope>NUCLEOTIDE SEQUENCE</scope>
    <source>
        <strain evidence="2">AESS21</strain>
    </source>
</reference>
<gene>
    <name evidence="2" type="ORF">DYI23_04350</name>
</gene>
<comment type="caution">
    <text evidence="2">The sequence shown here is derived from an EMBL/GenBank/DDBJ whole genome shotgun (WGS) entry which is preliminary data.</text>
</comment>
<evidence type="ECO:0000313" key="2">
    <source>
        <dbReference type="EMBL" id="MBS8259444.1"/>
    </source>
</evidence>
<feature type="chain" id="PRO_5037336418" evidence="1">
    <location>
        <begin position="24"/>
        <end position="154"/>
    </location>
</feature>
<dbReference type="RefSeq" id="WP_213215078.1">
    <property type="nucleotide sequence ID" value="NZ_QTKU01000001.1"/>
</dbReference>
<dbReference type="Proteomes" id="UP000705379">
    <property type="component" value="Unassembled WGS sequence"/>
</dbReference>
<name>A0A944CBL7_9HYPH</name>
<protein>
    <submittedName>
        <fullName evidence="2">Uncharacterized protein</fullName>
    </submittedName>
</protein>
<evidence type="ECO:0000256" key="1">
    <source>
        <dbReference type="SAM" id="SignalP"/>
    </source>
</evidence>
<dbReference type="EMBL" id="QTKU01000001">
    <property type="protein sequence ID" value="MBS8259444.1"/>
    <property type="molecule type" value="Genomic_DNA"/>
</dbReference>